<gene>
    <name evidence="5" type="ORF">CLA01_15280</name>
</gene>
<dbReference type="PANTHER" id="PTHR33204:SF29">
    <property type="entry name" value="TRANSCRIPTIONAL REGULATOR"/>
    <property type="match status" value="1"/>
</dbReference>
<dbReference type="SUPFAM" id="SSF46785">
    <property type="entry name" value="Winged helix' DNA-binding domain"/>
    <property type="match status" value="1"/>
</dbReference>
<accession>A0A511Y8D6</accession>
<comment type="caution">
    <text evidence="5">The sequence shown here is derived from an EMBL/GenBank/DDBJ whole genome shotgun (WGS) entry which is preliminary data.</text>
</comment>
<dbReference type="GO" id="GO:0003677">
    <property type="term" value="F:DNA binding"/>
    <property type="evidence" value="ECO:0007669"/>
    <property type="project" value="UniProtKB-KW"/>
</dbReference>
<organism evidence="5 6">
    <name type="scientific">Chryseobacterium lathyri</name>
    <dbReference type="NCBI Taxonomy" id="395933"/>
    <lineage>
        <taxon>Bacteria</taxon>
        <taxon>Pseudomonadati</taxon>
        <taxon>Bacteroidota</taxon>
        <taxon>Flavobacteriia</taxon>
        <taxon>Flavobacteriales</taxon>
        <taxon>Weeksellaceae</taxon>
        <taxon>Chryseobacterium group</taxon>
        <taxon>Chryseobacterium</taxon>
    </lineage>
</organism>
<keyword evidence="2" id="KW-0238">DNA-binding</keyword>
<keyword evidence="1" id="KW-0805">Transcription regulation</keyword>
<dbReference type="Gene3D" id="1.10.10.10">
    <property type="entry name" value="Winged helix-like DNA-binding domain superfamily/Winged helix DNA-binding domain"/>
    <property type="match status" value="1"/>
</dbReference>
<dbReference type="EMBL" id="BJYI01000005">
    <property type="protein sequence ID" value="GEN71456.1"/>
    <property type="molecule type" value="Genomic_DNA"/>
</dbReference>
<dbReference type="PANTHER" id="PTHR33204">
    <property type="entry name" value="TRANSCRIPTIONAL REGULATOR, MARR FAMILY"/>
    <property type="match status" value="1"/>
</dbReference>
<evidence type="ECO:0000256" key="1">
    <source>
        <dbReference type="ARBA" id="ARBA00023015"/>
    </source>
</evidence>
<keyword evidence="3" id="KW-0804">Transcription</keyword>
<evidence type="ECO:0000313" key="5">
    <source>
        <dbReference type="EMBL" id="GEN71456.1"/>
    </source>
</evidence>
<dbReference type="InterPro" id="IPR036388">
    <property type="entry name" value="WH-like_DNA-bd_sf"/>
</dbReference>
<dbReference type="InterPro" id="IPR002577">
    <property type="entry name" value="HTH_HxlR"/>
</dbReference>
<dbReference type="InterPro" id="IPR036390">
    <property type="entry name" value="WH_DNA-bd_sf"/>
</dbReference>
<evidence type="ECO:0000256" key="3">
    <source>
        <dbReference type="ARBA" id="ARBA00023163"/>
    </source>
</evidence>
<evidence type="ECO:0000313" key="6">
    <source>
        <dbReference type="Proteomes" id="UP000321150"/>
    </source>
</evidence>
<dbReference type="Proteomes" id="UP000321150">
    <property type="component" value="Unassembled WGS sequence"/>
</dbReference>
<dbReference type="AlphaFoldDB" id="A0A511Y8D6"/>
<evidence type="ECO:0000256" key="2">
    <source>
        <dbReference type="ARBA" id="ARBA00023125"/>
    </source>
</evidence>
<reference evidence="5 6" key="1">
    <citation type="submission" date="2019-07" db="EMBL/GenBank/DDBJ databases">
        <title>Whole genome shotgun sequence of Chryseobacterium lathyri NBRC 105250.</title>
        <authorList>
            <person name="Hosoyama A."/>
            <person name="Uohara A."/>
            <person name="Ohji S."/>
            <person name="Ichikawa N."/>
        </authorList>
    </citation>
    <scope>NUCLEOTIDE SEQUENCE [LARGE SCALE GENOMIC DNA]</scope>
    <source>
        <strain evidence="5 6">NBRC 105250</strain>
    </source>
</reference>
<name>A0A511Y8D6_9FLAO</name>
<evidence type="ECO:0000259" key="4">
    <source>
        <dbReference type="PROSITE" id="PS51118"/>
    </source>
</evidence>
<dbReference type="Pfam" id="PF01638">
    <property type="entry name" value="HxlR"/>
    <property type="match status" value="1"/>
</dbReference>
<dbReference type="PROSITE" id="PS51118">
    <property type="entry name" value="HTH_HXLR"/>
    <property type="match status" value="1"/>
</dbReference>
<proteinExistence type="predicted"/>
<protein>
    <submittedName>
        <fullName evidence="5">Transcriptional regulator</fullName>
    </submittedName>
</protein>
<sequence length="127" mass="14858">MYGTNKKVCMNKRKINSTNHINEVQINENCGIAYTLSLIGGRWKINILSYLLNENRLRYNELLKRLPGISERMLIAKLKELENDNLINRIVYQQVPPKVEYELTDLGKSLSDIMKLMDSWGEKQLKM</sequence>
<feature type="domain" description="HTH hxlR-type" evidence="4">
    <location>
        <begin position="30"/>
        <end position="127"/>
    </location>
</feature>